<gene>
    <name evidence="1" type="ORF">AMORRO_LOCUS7670</name>
</gene>
<dbReference type="EMBL" id="CAJVPV010005957">
    <property type="protein sequence ID" value="CAG8598403.1"/>
    <property type="molecule type" value="Genomic_DNA"/>
</dbReference>
<evidence type="ECO:0000313" key="1">
    <source>
        <dbReference type="EMBL" id="CAG8598403.1"/>
    </source>
</evidence>
<protein>
    <submittedName>
        <fullName evidence="1">4600_t:CDS:1</fullName>
    </submittedName>
</protein>
<evidence type="ECO:0000313" key="2">
    <source>
        <dbReference type="Proteomes" id="UP000789342"/>
    </source>
</evidence>
<dbReference type="Proteomes" id="UP000789342">
    <property type="component" value="Unassembled WGS sequence"/>
</dbReference>
<organism evidence="1 2">
    <name type="scientific">Acaulospora morrowiae</name>
    <dbReference type="NCBI Taxonomy" id="94023"/>
    <lineage>
        <taxon>Eukaryota</taxon>
        <taxon>Fungi</taxon>
        <taxon>Fungi incertae sedis</taxon>
        <taxon>Mucoromycota</taxon>
        <taxon>Glomeromycotina</taxon>
        <taxon>Glomeromycetes</taxon>
        <taxon>Diversisporales</taxon>
        <taxon>Acaulosporaceae</taxon>
        <taxon>Acaulospora</taxon>
    </lineage>
</organism>
<sequence length="51" mass="5567">KEHQIVMETTINTMINKEYQVVTKKAVIVGEVVVTEGVVVAGEAIVVNNKN</sequence>
<reference evidence="1" key="1">
    <citation type="submission" date="2021-06" db="EMBL/GenBank/DDBJ databases">
        <authorList>
            <person name="Kallberg Y."/>
            <person name="Tangrot J."/>
            <person name="Rosling A."/>
        </authorList>
    </citation>
    <scope>NUCLEOTIDE SEQUENCE</scope>
    <source>
        <strain evidence="1">CL551</strain>
    </source>
</reference>
<proteinExistence type="predicted"/>
<name>A0A9N9CDY5_9GLOM</name>
<feature type="non-terminal residue" evidence="1">
    <location>
        <position position="1"/>
    </location>
</feature>
<keyword evidence="2" id="KW-1185">Reference proteome</keyword>
<comment type="caution">
    <text evidence="1">The sequence shown here is derived from an EMBL/GenBank/DDBJ whole genome shotgun (WGS) entry which is preliminary data.</text>
</comment>
<dbReference type="AlphaFoldDB" id="A0A9N9CDY5"/>
<accession>A0A9N9CDY5</accession>